<feature type="transmembrane region" description="Helical" evidence="1">
    <location>
        <begin position="538"/>
        <end position="555"/>
    </location>
</feature>
<feature type="domain" description="Transglutaminase-like" evidence="2">
    <location>
        <begin position="434"/>
        <end position="503"/>
    </location>
</feature>
<feature type="transmembrane region" description="Helical" evidence="1">
    <location>
        <begin position="95"/>
        <end position="112"/>
    </location>
</feature>
<dbReference type="HOGENOM" id="CLU_408136_0_0_11"/>
<feature type="transmembrane region" description="Helical" evidence="1">
    <location>
        <begin position="68"/>
        <end position="89"/>
    </location>
</feature>
<reference evidence="4" key="1">
    <citation type="journal article" date="2008" name="PLoS ONE">
        <title>Survival in nuclear waste, extreme resistance, and potential applications gleaned from the genome sequence of Kineococcus radiotolerans SRS30216.</title>
        <authorList>
            <person name="Bagwell C.E."/>
            <person name="Bhat S."/>
            <person name="Hawkins G.M."/>
            <person name="Smith B.W."/>
            <person name="Biswas T."/>
            <person name="Hoover T.R."/>
            <person name="Saunders E."/>
            <person name="Han C.S."/>
            <person name="Tsodikov O.V."/>
            <person name="Shimkets L.J."/>
        </authorList>
    </citation>
    <scope>NUCLEOTIDE SEQUENCE [LARGE SCALE GENOMIC DNA]</scope>
    <source>
        <strain evidence="4">ATCC BAA-149 / DSM 14245 / SRS30216</strain>
    </source>
</reference>
<dbReference type="InterPro" id="IPR038765">
    <property type="entry name" value="Papain-like_cys_pep_sf"/>
</dbReference>
<dbReference type="PROSITE" id="PS51257">
    <property type="entry name" value="PROKAR_LIPOPROTEIN"/>
    <property type="match status" value="1"/>
</dbReference>
<keyword evidence="1" id="KW-1133">Transmembrane helix</keyword>
<evidence type="ECO:0000313" key="4">
    <source>
        <dbReference type="Proteomes" id="UP000001116"/>
    </source>
</evidence>
<accession>A6W8N0</accession>
<proteinExistence type="predicted"/>
<dbReference type="InterPro" id="IPR052901">
    <property type="entry name" value="Bact_TGase-like"/>
</dbReference>
<name>A6W8N0_KINRD</name>
<gene>
    <name evidence="3" type="ordered locus">Krad_1683</name>
</gene>
<dbReference type="PANTHER" id="PTHR42736:SF1">
    <property type="entry name" value="PROTEIN-GLUTAMINE GAMMA-GLUTAMYLTRANSFERASE"/>
    <property type="match status" value="1"/>
</dbReference>
<protein>
    <submittedName>
        <fullName evidence="3">Transglutaminase domain protein</fullName>
    </submittedName>
</protein>
<dbReference type="SMART" id="SM00460">
    <property type="entry name" value="TGc"/>
    <property type="match status" value="1"/>
</dbReference>
<dbReference type="Gene3D" id="3.10.620.30">
    <property type="match status" value="1"/>
</dbReference>
<dbReference type="Pfam" id="PF11992">
    <property type="entry name" value="TgpA_N"/>
    <property type="match status" value="1"/>
</dbReference>
<organism evidence="3 4">
    <name type="scientific">Kineococcus radiotolerans (strain ATCC BAA-149 / DSM 14245 / SRS30216)</name>
    <dbReference type="NCBI Taxonomy" id="266940"/>
    <lineage>
        <taxon>Bacteria</taxon>
        <taxon>Bacillati</taxon>
        <taxon>Actinomycetota</taxon>
        <taxon>Actinomycetes</taxon>
        <taxon>Kineosporiales</taxon>
        <taxon>Kineosporiaceae</taxon>
        <taxon>Kineococcus</taxon>
    </lineage>
</organism>
<dbReference type="Proteomes" id="UP000001116">
    <property type="component" value="Chromosome"/>
</dbReference>
<dbReference type="KEGG" id="kra:Krad_1683"/>
<feature type="transmembrane region" description="Helical" evidence="1">
    <location>
        <begin position="142"/>
        <end position="162"/>
    </location>
</feature>
<dbReference type="eggNOG" id="COG1305">
    <property type="taxonomic scope" value="Bacteria"/>
</dbReference>
<feature type="transmembrane region" description="Helical" evidence="1">
    <location>
        <begin position="174"/>
        <end position="192"/>
    </location>
</feature>
<dbReference type="EMBL" id="CP000750">
    <property type="protein sequence ID" value="ABS03169.1"/>
    <property type="molecule type" value="Genomic_DNA"/>
</dbReference>
<feature type="transmembrane region" description="Helical" evidence="1">
    <location>
        <begin position="119"/>
        <end position="136"/>
    </location>
</feature>
<keyword evidence="1" id="KW-0472">Membrane</keyword>
<dbReference type="AlphaFoldDB" id="A6W8N0"/>
<evidence type="ECO:0000259" key="2">
    <source>
        <dbReference type="SMART" id="SM00460"/>
    </source>
</evidence>
<dbReference type="PANTHER" id="PTHR42736">
    <property type="entry name" value="PROTEIN-GLUTAMINE GAMMA-GLUTAMYLTRANSFERASE"/>
    <property type="match status" value="1"/>
</dbReference>
<evidence type="ECO:0000256" key="1">
    <source>
        <dbReference type="SAM" id="Phobius"/>
    </source>
</evidence>
<sequence>MRRAGRAVAADGFATHAPAPVALGCAAVAVVASAWGLAVTGGVPVGGLVAAALGVALGVLVRRVPRRAAAVAVGVLGAAGCAVWAPGLAASSGALAVWPVLGLALAVLQFATARSLREVRLVLGLSVLVVLAAAGVSPVAALVGPLVLVWGSVLAGFAGAVPHRGPGAGPRGRTVRAVVAAGTAGVVLFLLVPPTGGAVLAGGALGRAAAAGGAAAAAPRSSAAYAGGELDLSSRGDLPETELLSVPAGSPSWWRSGVLDTYDGRTWSASAATATWSAVPEGWAAGAEDGASPVRRVDEVRPLSSEYPALVSAGSPVGVSPRADGTRLRVLGTSVLLTPPGAGYAVTSRQTPTVGDAVAPGTAGPAPADAGRWLQVPASVPQRVRDLGRELADGAGGGAAAVALAVEEHLRSVARYSLDAPVPGAGEDAVDAFLFVDQVGFCEQFASAEVVLLRSAGIPARLVTGFAAGTEVDGRRVLRGVDAHAWVEVWVPGQGWTTSDPTAGAVPVAGSRSPWWAGAWSWAQRAVGALLDGTGSRVVAAAVLAGVVVGGWLVLRARRGTGAPASAAVPVGARRRGDASLVALLVALDRFDAALPPDRRRGPAEGLSTWRARLGAAGSRGVPVEALGVVERACFARAVPARAELDGAREALERAASRVLGEAGAAGPAGGRG</sequence>
<feature type="transmembrane region" description="Helical" evidence="1">
    <location>
        <begin position="41"/>
        <end position="61"/>
    </location>
</feature>
<keyword evidence="1" id="KW-0812">Transmembrane</keyword>
<dbReference type="STRING" id="266940.Krad_1683"/>
<keyword evidence="4" id="KW-1185">Reference proteome</keyword>
<dbReference type="InterPro" id="IPR002931">
    <property type="entry name" value="Transglutaminase-like"/>
</dbReference>
<dbReference type="Pfam" id="PF01841">
    <property type="entry name" value="Transglut_core"/>
    <property type="match status" value="1"/>
</dbReference>
<feature type="transmembrane region" description="Helical" evidence="1">
    <location>
        <begin position="12"/>
        <end position="35"/>
    </location>
</feature>
<dbReference type="SUPFAM" id="SSF54001">
    <property type="entry name" value="Cysteine proteinases"/>
    <property type="match status" value="1"/>
</dbReference>
<dbReference type="InterPro" id="IPR021878">
    <property type="entry name" value="TgpA_N"/>
</dbReference>
<evidence type="ECO:0000313" key="3">
    <source>
        <dbReference type="EMBL" id="ABS03169.1"/>
    </source>
</evidence>